<dbReference type="EMBL" id="JASBNA010000040">
    <property type="protein sequence ID" value="KAK7681642.1"/>
    <property type="molecule type" value="Genomic_DNA"/>
</dbReference>
<dbReference type="Proteomes" id="UP001385951">
    <property type="component" value="Unassembled WGS sequence"/>
</dbReference>
<evidence type="ECO:0000313" key="2">
    <source>
        <dbReference type="EMBL" id="KAK7681642.1"/>
    </source>
</evidence>
<feature type="compositionally biased region" description="Pro residues" evidence="1">
    <location>
        <begin position="16"/>
        <end position="25"/>
    </location>
</feature>
<evidence type="ECO:0000313" key="3">
    <source>
        <dbReference type="Proteomes" id="UP001385951"/>
    </source>
</evidence>
<name>A0AAW0FWG0_9APHY</name>
<feature type="region of interest" description="Disordered" evidence="1">
    <location>
        <begin position="1"/>
        <end position="53"/>
    </location>
</feature>
<sequence length="389" mass="43631">MDQELEYQPSDLEMVPPSPYWPPPMRSENPDFPVNPLAISTSSQRNGKRDKPKMHLDLSTRADVFIDVACPTDTDHIKFPWDDAPALKGGMERLNLPPQPKTANILGRTTSLNSSSFASHAGSQWRIAPGSFVTFSIDKEALANAFCRSDSPEWKAFMDDPVGKYLGQVAFSISDVCNGEKVERLTIRFAGKTKPSGEQQDCYVPIGNTKRDVNTRSPLRLISFFPWDDGDLVQWTTGEIDIVVRNPKNVAPGLDDDDVDKLELYSADDYRKLKEKDLQSVRYPPMPVVLLNGAGDDPNRFFEEAEGLRELVEAYWDKVDPEGRIVKCYNSAPDADEMQYADDLDAGTEDTYQTAYAVYDDDIAYDADYATQTEDEADSEAVEDMMMLD</sequence>
<evidence type="ECO:0000256" key="1">
    <source>
        <dbReference type="SAM" id="MobiDB-lite"/>
    </source>
</evidence>
<keyword evidence="3" id="KW-1185">Reference proteome</keyword>
<reference evidence="2 3" key="1">
    <citation type="submission" date="2022-09" db="EMBL/GenBank/DDBJ databases">
        <authorList>
            <person name="Palmer J.M."/>
        </authorList>
    </citation>
    <scope>NUCLEOTIDE SEQUENCE [LARGE SCALE GENOMIC DNA]</scope>
    <source>
        <strain evidence="2 3">DSM 7382</strain>
    </source>
</reference>
<organism evidence="2 3">
    <name type="scientific">Cerrena zonata</name>
    <dbReference type="NCBI Taxonomy" id="2478898"/>
    <lineage>
        <taxon>Eukaryota</taxon>
        <taxon>Fungi</taxon>
        <taxon>Dikarya</taxon>
        <taxon>Basidiomycota</taxon>
        <taxon>Agaricomycotina</taxon>
        <taxon>Agaricomycetes</taxon>
        <taxon>Polyporales</taxon>
        <taxon>Cerrenaceae</taxon>
        <taxon>Cerrena</taxon>
    </lineage>
</organism>
<gene>
    <name evidence="2" type="ORF">QCA50_015376</name>
</gene>
<comment type="caution">
    <text evidence="2">The sequence shown here is derived from an EMBL/GenBank/DDBJ whole genome shotgun (WGS) entry which is preliminary data.</text>
</comment>
<proteinExistence type="predicted"/>
<dbReference type="AlphaFoldDB" id="A0AAW0FWG0"/>
<protein>
    <submittedName>
        <fullName evidence="2">Uncharacterized protein</fullName>
    </submittedName>
</protein>
<accession>A0AAW0FWG0</accession>